<name>A0A415DVN5_9FIRM</name>
<dbReference type="Gene3D" id="3.40.630.30">
    <property type="match status" value="1"/>
</dbReference>
<evidence type="ECO:0000313" key="5">
    <source>
        <dbReference type="Proteomes" id="UP000284841"/>
    </source>
</evidence>
<dbReference type="RefSeq" id="WP_118336616.1">
    <property type="nucleotide sequence ID" value="NZ_AP025567.1"/>
</dbReference>
<dbReference type="SUPFAM" id="SSF55729">
    <property type="entry name" value="Acyl-CoA N-acyltransferases (Nat)"/>
    <property type="match status" value="1"/>
</dbReference>
<dbReference type="GO" id="GO:0008080">
    <property type="term" value="F:N-acetyltransferase activity"/>
    <property type="evidence" value="ECO:0007669"/>
    <property type="project" value="UniProtKB-ARBA"/>
</dbReference>
<accession>A0A415DVN5</accession>
<evidence type="ECO:0000256" key="1">
    <source>
        <dbReference type="ARBA" id="ARBA00022679"/>
    </source>
</evidence>
<evidence type="ECO:0000259" key="3">
    <source>
        <dbReference type="PROSITE" id="PS51186"/>
    </source>
</evidence>
<dbReference type="CDD" id="cd04301">
    <property type="entry name" value="NAT_SF"/>
    <property type="match status" value="1"/>
</dbReference>
<keyword evidence="2" id="KW-0012">Acyltransferase</keyword>
<gene>
    <name evidence="4" type="ORF">DW099_18150</name>
</gene>
<dbReference type="InterPro" id="IPR016181">
    <property type="entry name" value="Acyl_CoA_acyltransferase"/>
</dbReference>
<dbReference type="OrthoDB" id="9792929at2"/>
<dbReference type="AlphaFoldDB" id="A0A415DVN5"/>
<dbReference type="InterPro" id="IPR000182">
    <property type="entry name" value="GNAT_dom"/>
</dbReference>
<comment type="caution">
    <text evidence="4">The sequence shown here is derived from an EMBL/GenBank/DDBJ whole genome shotgun (WGS) entry which is preliminary data.</text>
</comment>
<reference evidence="4 5" key="1">
    <citation type="submission" date="2018-08" db="EMBL/GenBank/DDBJ databases">
        <title>A genome reference for cultivated species of the human gut microbiota.</title>
        <authorList>
            <person name="Zou Y."/>
            <person name="Xue W."/>
            <person name="Luo G."/>
        </authorList>
    </citation>
    <scope>NUCLEOTIDE SEQUENCE [LARGE SCALE GENOMIC DNA]</scope>
    <source>
        <strain evidence="4 5">AM07-24</strain>
    </source>
</reference>
<protein>
    <submittedName>
        <fullName evidence="4">GNAT family N-acetyltransferase</fullName>
    </submittedName>
</protein>
<evidence type="ECO:0000313" key="4">
    <source>
        <dbReference type="EMBL" id="RHJ84119.1"/>
    </source>
</evidence>
<keyword evidence="5" id="KW-1185">Reference proteome</keyword>
<dbReference type="EMBL" id="QRMS01000007">
    <property type="protein sequence ID" value="RHJ84119.1"/>
    <property type="molecule type" value="Genomic_DNA"/>
</dbReference>
<keyword evidence="1 4" id="KW-0808">Transferase</keyword>
<dbReference type="Proteomes" id="UP000284841">
    <property type="component" value="Unassembled WGS sequence"/>
</dbReference>
<dbReference type="PANTHER" id="PTHR10545:SF29">
    <property type="entry name" value="GH14572P-RELATED"/>
    <property type="match status" value="1"/>
</dbReference>
<dbReference type="Pfam" id="PF00583">
    <property type="entry name" value="Acetyltransf_1"/>
    <property type="match status" value="1"/>
</dbReference>
<dbReference type="STRING" id="1776384.GCA_900086585_00499"/>
<sequence length="156" mass="18106">MFTYRKCEQKDASLWIKLNREFIVYESQDDGLWNGVSRVSDQRFAQTFEEALSSPELISLLIFEEDGAPVGFANLMTIFSVWSHGKALYLDDLFIREEHRGKGYGKKALAYIEAFAKELGCKRIQFHSEATNPNAREFYTAVGYAPSEMYFYVKYF</sequence>
<dbReference type="InterPro" id="IPR051016">
    <property type="entry name" value="Diverse_Substrate_AcTransf"/>
</dbReference>
<feature type="domain" description="N-acetyltransferase" evidence="3">
    <location>
        <begin position="2"/>
        <end position="156"/>
    </location>
</feature>
<proteinExistence type="predicted"/>
<dbReference type="PROSITE" id="PS51186">
    <property type="entry name" value="GNAT"/>
    <property type="match status" value="1"/>
</dbReference>
<dbReference type="PANTHER" id="PTHR10545">
    <property type="entry name" value="DIAMINE N-ACETYLTRANSFERASE"/>
    <property type="match status" value="1"/>
</dbReference>
<organism evidence="4 5">
    <name type="scientific">Emergencia timonensis</name>
    <dbReference type="NCBI Taxonomy" id="1776384"/>
    <lineage>
        <taxon>Bacteria</taxon>
        <taxon>Bacillati</taxon>
        <taxon>Bacillota</taxon>
        <taxon>Clostridia</taxon>
        <taxon>Peptostreptococcales</taxon>
        <taxon>Anaerovoracaceae</taxon>
        <taxon>Emergencia</taxon>
    </lineage>
</organism>
<evidence type="ECO:0000256" key="2">
    <source>
        <dbReference type="ARBA" id="ARBA00023315"/>
    </source>
</evidence>